<sequence>MAVAPRNRFRTAAAIAVAAALGIGYTVRRNSNRLRDNELVQQRARTGTATPVTATNPPNLYVSVDRSGGGI</sequence>
<dbReference type="AlphaFoldDB" id="A0A0F2LY86"/>
<dbReference type="RefSeq" id="XP_016584490.1">
    <property type="nucleotide sequence ID" value="XM_016727880.1"/>
</dbReference>
<accession>A0A0F2LY86</accession>
<dbReference type="GeneID" id="27663157"/>
<dbReference type="Proteomes" id="UP000033710">
    <property type="component" value="Unassembled WGS sequence"/>
</dbReference>
<dbReference type="EMBL" id="AXCR01000011">
    <property type="protein sequence ID" value="KJR81814.1"/>
    <property type="molecule type" value="Genomic_DNA"/>
</dbReference>
<reference evidence="2 3" key="2">
    <citation type="journal article" date="2015" name="Eukaryot. Cell">
        <title>Asexual propagation of a virulent clone complex in a human and feline outbreak of sporotrichosis.</title>
        <authorList>
            <person name="Teixeira Mde M."/>
            <person name="Rodrigues A.M."/>
            <person name="Tsui C.K."/>
            <person name="de Almeida L.G."/>
            <person name="Van Diepeningen A.D."/>
            <person name="van den Ende B.G."/>
            <person name="Fernandes G.F."/>
            <person name="Kano R."/>
            <person name="Hamelin R.C."/>
            <person name="Lopes-Bezerra L.M."/>
            <person name="Vasconcelos A.T."/>
            <person name="de Hoog S."/>
            <person name="de Camargo Z.P."/>
            <person name="Felipe M.S."/>
        </authorList>
    </citation>
    <scope>NUCLEOTIDE SEQUENCE [LARGE SCALE GENOMIC DNA]</scope>
    <source>
        <strain evidence="2 3">1099-18</strain>
    </source>
</reference>
<feature type="region of interest" description="Disordered" evidence="1">
    <location>
        <begin position="44"/>
        <end position="71"/>
    </location>
</feature>
<organism evidence="2 3">
    <name type="scientific">Sporothrix schenckii 1099-18</name>
    <dbReference type="NCBI Taxonomy" id="1397361"/>
    <lineage>
        <taxon>Eukaryota</taxon>
        <taxon>Fungi</taxon>
        <taxon>Dikarya</taxon>
        <taxon>Ascomycota</taxon>
        <taxon>Pezizomycotina</taxon>
        <taxon>Sordariomycetes</taxon>
        <taxon>Sordariomycetidae</taxon>
        <taxon>Ophiostomatales</taxon>
        <taxon>Ophiostomataceae</taxon>
        <taxon>Sporothrix</taxon>
    </lineage>
</organism>
<evidence type="ECO:0000313" key="2">
    <source>
        <dbReference type="EMBL" id="KJR81814.1"/>
    </source>
</evidence>
<evidence type="ECO:0000256" key="1">
    <source>
        <dbReference type="SAM" id="MobiDB-lite"/>
    </source>
</evidence>
<reference evidence="2 3" key="1">
    <citation type="journal article" date="2014" name="BMC Genomics">
        <title>Comparative genomics of the major fungal agents of human and animal Sporotrichosis: Sporothrix schenckii and Sporothrix brasiliensis.</title>
        <authorList>
            <person name="Teixeira M.M."/>
            <person name="de Almeida L.G."/>
            <person name="Kubitschek-Barreira P."/>
            <person name="Alves F.L."/>
            <person name="Kioshima E.S."/>
            <person name="Abadio A.K."/>
            <person name="Fernandes L."/>
            <person name="Derengowski L.S."/>
            <person name="Ferreira K.S."/>
            <person name="Souza R.C."/>
            <person name="Ruiz J.C."/>
            <person name="de Andrade N.C."/>
            <person name="Paes H.C."/>
            <person name="Nicola A.M."/>
            <person name="Albuquerque P."/>
            <person name="Gerber A.L."/>
            <person name="Martins V.P."/>
            <person name="Peconick L.D."/>
            <person name="Neto A.V."/>
            <person name="Chaucanez C.B."/>
            <person name="Silva P.A."/>
            <person name="Cunha O.L."/>
            <person name="de Oliveira F.F."/>
            <person name="dos Santos T.C."/>
            <person name="Barros A.L."/>
            <person name="Soares M.A."/>
            <person name="de Oliveira L.M."/>
            <person name="Marini M.M."/>
            <person name="Villalobos-Duno H."/>
            <person name="Cunha M.M."/>
            <person name="de Hoog S."/>
            <person name="da Silveira J.F."/>
            <person name="Henrissat B."/>
            <person name="Nino-Vega G.A."/>
            <person name="Cisalpino P.S."/>
            <person name="Mora-Montes H.M."/>
            <person name="Almeida S.R."/>
            <person name="Stajich J.E."/>
            <person name="Lopes-Bezerra L.M."/>
            <person name="Vasconcelos A.T."/>
            <person name="Felipe M.S."/>
        </authorList>
    </citation>
    <scope>NUCLEOTIDE SEQUENCE [LARGE SCALE GENOMIC DNA]</scope>
    <source>
        <strain evidence="2 3">1099-18</strain>
    </source>
</reference>
<dbReference type="VEuPathDB" id="FungiDB:SPSK_00939"/>
<proteinExistence type="predicted"/>
<dbReference type="KEGG" id="ssck:SPSK_00939"/>
<evidence type="ECO:0000313" key="3">
    <source>
        <dbReference type="Proteomes" id="UP000033710"/>
    </source>
</evidence>
<protein>
    <submittedName>
        <fullName evidence="2">Uncharacterized protein</fullName>
    </submittedName>
</protein>
<comment type="caution">
    <text evidence="2">The sequence shown here is derived from an EMBL/GenBank/DDBJ whole genome shotgun (WGS) entry which is preliminary data.</text>
</comment>
<gene>
    <name evidence="2" type="ORF">SPSK_00939</name>
</gene>
<name>A0A0F2LY86_SPOSC</name>
<feature type="compositionally biased region" description="Low complexity" evidence="1">
    <location>
        <begin position="44"/>
        <end position="58"/>
    </location>
</feature>